<gene>
    <name evidence="1" type="ORF">Salat_1617000</name>
</gene>
<keyword evidence="2" id="KW-1185">Reference proteome</keyword>
<accession>A0AAE2CJA1</accession>
<evidence type="ECO:0000313" key="2">
    <source>
        <dbReference type="Proteomes" id="UP001293254"/>
    </source>
</evidence>
<organism evidence="1 2">
    <name type="scientific">Sesamum alatum</name>
    <dbReference type="NCBI Taxonomy" id="300844"/>
    <lineage>
        <taxon>Eukaryota</taxon>
        <taxon>Viridiplantae</taxon>
        <taxon>Streptophyta</taxon>
        <taxon>Embryophyta</taxon>
        <taxon>Tracheophyta</taxon>
        <taxon>Spermatophyta</taxon>
        <taxon>Magnoliopsida</taxon>
        <taxon>eudicotyledons</taxon>
        <taxon>Gunneridae</taxon>
        <taxon>Pentapetalae</taxon>
        <taxon>asterids</taxon>
        <taxon>lamiids</taxon>
        <taxon>Lamiales</taxon>
        <taxon>Pedaliaceae</taxon>
        <taxon>Sesamum</taxon>
    </lineage>
</organism>
<dbReference type="AlphaFoldDB" id="A0AAE2CJA1"/>
<comment type="caution">
    <text evidence="1">The sequence shown here is derived from an EMBL/GenBank/DDBJ whole genome shotgun (WGS) entry which is preliminary data.</text>
</comment>
<reference evidence="1" key="1">
    <citation type="submission" date="2020-06" db="EMBL/GenBank/DDBJ databases">
        <authorList>
            <person name="Li T."/>
            <person name="Hu X."/>
            <person name="Zhang T."/>
            <person name="Song X."/>
            <person name="Zhang H."/>
            <person name="Dai N."/>
            <person name="Sheng W."/>
            <person name="Hou X."/>
            <person name="Wei L."/>
        </authorList>
    </citation>
    <scope>NUCLEOTIDE SEQUENCE</scope>
    <source>
        <strain evidence="1">3651</strain>
        <tissue evidence="1">Leaf</tissue>
    </source>
</reference>
<protein>
    <submittedName>
        <fullName evidence="1">Uncharacterized protein</fullName>
    </submittedName>
</protein>
<proteinExistence type="predicted"/>
<sequence length="101" mass="11108">MCHVMVGPHLTKSELKVGRDEGGQYGKFVLPGERRTRMAHRWQLCSNKTVQVDPYCSTSANAHPTRKLFSGQPVGLRQRLGGEGAGNSYCVRIIIAAGIRI</sequence>
<evidence type="ECO:0000313" key="1">
    <source>
        <dbReference type="EMBL" id="KAK4424236.1"/>
    </source>
</evidence>
<dbReference type="EMBL" id="JACGWO010000006">
    <property type="protein sequence ID" value="KAK4424236.1"/>
    <property type="molecule type" value="Genomic_DNA"/>
</dbReference>
<name>A0AAE2CJA1_9LAMI</name>
<reference evidence="1" key="2">
    <citation type="journal article" date="2024" name="Plant">
        <title>Genomic evolution and insights into agronomic trait innovations of Sesamum species.</title>
        <authorList>
            <person name="Miao H."/>
            <person name="Wang L."/>
            <person name="Qu L."/>
            <person name="Liu H."/>
            <person name="Sun Y."/>
            <person name="Le M."/>
            <person name="Wang Q."/>
            <person name="Wei S."/>
            <person name="Zheng Y."/>
            <person name="Lin W."/>
            <person name="Duan Y."/>
            <person name="Cao H."/>
            <person name="Xiong S."/>
            <person name="Wang X."/>
            <person name="Wei L."/>
            <person name="Li C."/>
            <person name="Ma Q."/>
            <person name="Ju M."/>
            <person name="Zhao R."/>
            <person name="Li G."/>
            <person name="Mu C."/>
            <person name="Tian Q."/>
            <person name="Mei H."/>
            <person name="Zhang T."/>
            <person name="Gao T."/>
            <person name="Zhang H."/>
        </authorList>
    </citation>
    <scope>NUCLEOTIDE SEQUENCE</scope>
    <source>
        <strain evidence="1">3651</strain>
    </source>
</reference>
<dbReference type="Proteomes" id="UP001293254">
    <property type="component" value="Unassembled WGS sequence"/>
</dbReference>